<comment type="caution">
    <text evidence="1">The sequence shown here is derived from an EMBL/GenBank/DDBJ whole genome shotgun (WGS) entry which is preliminary data.</text>
</comment>
<evidence type="ECO:0000313" key="2">
    <source>
        <dbReference type="Proteomes" id="UP001172386"/>
    </source>
</evidence>
<evidence type="ECO:0000313" key="1">
    <source>
        <dbReference type="EMBL" id="KAJ9658351.1"/>
    </source>
</evidence>
<proteinExistence type="predicted"/>
<organism evidence="1 2">
    <name type="scientific">Neophaeococcomyces mojaviensis</name>
    <dbReference type="NCBI Taxonomy" id="3383035"/>
    <lineage>
        <taxon>Eukaryota</taxon>
        <taxon>Fungi</taxon>
        <taxon>Dikarya</taxon>
        <taxon>Ascomycota</taxon>
        <taxon>Pezizomycotina</taxon>
        <taxon>Eurotiomycetes</taxon>
        <taxon>Chaetothyriomycetidae</taxon>
        <taxon>Chaetothyriales</taxon>
        <taxon>Chaetothyriales incertae sedis</taxon>
        <taxon>Neophaeococcomyces</taxon>
    </lineage>
</organism>
<gene>
    <name evidence="1" type="ORF">H2198_003781</name>
</gene>
<accession>A0ACC3AAV3</accession>
<dbReference type="Proteomes" id="UP001172386">
    <property type="component" value="Unassembled WGS sequence"/>
</dbReference>
<reference evidence="1" key="1">
    <citation type="submission" date="2022-10" db="EMBL/GenBank/DDBJ databases">
        <title>Culturing micro-colonial fungi from biological soil crusts in the Mojave desert and describing Neophaeococcomyces mojavensis, and introducing the new genera and species Taxawa tesnikishii.</title>
        <authorList>
            <person name="Kurbessoian T."/>
            <person name="Stajich J.E."/>
        </authorList>
    </citation>
    <scope>NUCLEOTIDE SEQUENCE</scope>
    <source>
        <strain evidence="1">JES_112</strain>
    </source>
</reference>
<protein>
    <submittedName>
        <fullName evidence="1">Uncharacterized protein</fullName>
    </submittedName>
</protein>
<name>A0ACC3AAV3_9EURO</name>
<sequence>MAASRPCTTTRIVAALLAFLSFVTTVSAQQISPSNATSDIPPYDSSPRFWINGTGNPPSDNFSPFRVAPLGWYSQISQQNFLSIQITGRLVYVDTSNANSFITNAFDYISCDPEDYPGVLSPNDVLRMVVTANQGNAIVLYSTRANHCQAGSLRSLAVANGIFTTLDPAIAATVVSQLRNSSSIGMPGVISPDAGSYTKPYAGGGSSASQSSATPGPTTAVAMIILYTITGIITALFVVIIVTGAVRAHRHPERYGPSNIVGRPRRSRAKGIARAMLDTIPIVKFGEQKDEPATLKKGVGDIEMATGQATTLTAEDKGKTASSEVTEAEDETNKPTSTGAISTAPTTNPDGTDDAGQLGCSICTEDFTKGDEVRLLPCNHKFHPECVDPWLLNVSGTCPLCRIDLRPKEEQTAQPTTGESSTSRQGSTTAATTTQTMYEAMFAPPLTHLPLRLDRERSDRERSDRRASNAGRRDTVAFANLRSVASGSREDRIAALRRFRQQRRNRGENEMEQPEEESRGLSSRLRERFRIRTRRLGEDDVAATGAMDSTAGPSSTSTPPAR</sequence>
<keyword evidence="2" id="KW-1185">Reference proteome</keyword>
<dbReference type="EMBL" id="JAPDRQ010000052">
    <property type="protein sequence ID" value="KAJ9658351.1"/>
    <property type="molecule type" value="Genomic_DNA"/>
</dbReference>